<dbReference type="AlphaFoldDB" id="A0A1I4ZCD2"/>
<dbReference type="Proteomes" id="UP000198769">
    <property type="component" value="Unassembled WGS sequence"/>
</dbReference>
<protein>
    <submittedName>
        <fullName evidence="1">Uncharacterized protein</fullName>
    </submittedName>
</protein>
<sequence>MKKMTNVPIIYVYSKNSGFREGCKTNNNTVKKLGAGTFIF</sequence>
<keyword evidence="2" id="KW-1185">Reference proteome</keyword>
<gene>
    <name evidence="1" type="ORF">SAMN05421594_2872</name>
</gene>
<evidence type="ECO:0000313" key="1">
    <source>
        <dbReference type="EMBL" id="SFN47683.1"/>
    </source>
</evidence>
<name>A0A1I4ZCD2_CHROL</name>
<evidence type="ECO:0000313" key="2">
    <source>
        <dbReference type="Proteomes" id="UP000198769"/>
    </source>
</evidence>
<dbReference type="EMBL" id="FOVD01000004">
    <property type="protein sequence ID" value="SFN47683.1"/>
    <property type="molecule type" value="Genomic_DNA"/>
</dbReference>
<accession>A0A1I4ZCD2</accession>
<reference evidence="2" key="1">
    <citation type="submission" date="2016-10" db="EMBL/GenBank/DDBJ databases">
        <authorList>
            <person name="Varghese N."/>
            <person name="Submissions S."/>
        </authorList>
    </citation>
    <scope>NUCLEOTIDE SEQUENCE [LARGE SCALE GENOMIC DNA]</scope>
    <source>
        <strain evidence="2">DSM 25575</strain>
    </source>
</reference>
<organism evidence="1 2">
    <name type="scientific">Chryseobacterium oleae</name>
    <dbReference type="NCBI Taxonomy" id="491207"/>
    <lineage>
        <taxon>Bacteria</taxon>
        <taxon>Pseudomonadati</taxon>
        <taxon>Bacteroidota</taxon>
        <taxon>Flavobacteriia</taxon>
        <taxon>Flavobacteriales</taxon>
        <taxon>Weeksellaceae</taxon>
        <taxon>Chryseobacterium group</taxon>
        <taxon>Chryseobacterium</taxon>
    </lineage>
</organism>
<proteinExistence type="predicted"/>